<evidence type="ECO:0000313" key="1">
    <source>
        <dbReference type="EMBL" id="NSL87598.1"/>
    </source>
</evidence>
<name>A0A433WAQ4_9BACT</name>
<sequence>MAIIGKNVKIHLKDGSATGFRVVEIVNYTIQAIACSRLRLSQEQDDFTQIRKPGIYFLFGQGELTNKQKAYIGEAENIRMRLRDHLTNRDFWNEAIFFISKDEHLTKAHVKYLESRLIQMARNAGRYELENVNQSQGAVLPVADKDSMEEFLGLIKLLLGVMGHLLLDEPQHLTVPSRSLLESTLANMNESADNRPLSMLVAGLSAYALQTDEGILVRKGSQAALNTGSLSPGYKKLRDSLITTEVLKPEDGKYIFSEDTIFRSPSAAAAIIAGYNSNGLQSWRDPAGRTLSEIENS</sequence>
<dbReference type="Proteomes" id="UP000281028">
    <property type="component" value="Unassembled WGS sequence"/>
</dbReference>
<dbReference type="AlphaFoldDB" id="A0A433WAQ4"/>
<dbReference type="OrthoDB" id="2656488at2"/>
<keyword evidence="2" id="KW-1185">Reference proteome</keyword>
<gene>
    <name evidence="1" type="ORF">ECE50_012190</name>
</gene>
<evidence type="ECO:0000313" key="2">
    <source>
        <dbReference type="Proteomes" id="UP000281028"/>
    </source>
</evidence>
<dbReference type="EMBL" id="RIAR02000001">
    <property type="protein sequence ID" value="NSL87598.1"/>
    <property type="molecule type" value="Genomic_DNA"/>
</dbReference>
<reference evidence="1" key="1">
    <citation type="submission" date="2020-05" db="EMBL/GenBank/DDBJ databases">
        <title>Chitinophaga laudate sp. nov., isolated from a tropical peat swamp.</title>
        <authorList>
            <person name="Goh C.B.S."/>
            <person name="Lee M.S."/>
            <person name="Parimannan S."/>
            <person name="Pasbakhsh P."/>
            <person name="Yule C.M."/>
            <person name="Rajandas H."/>
            <person name="Loke S."/>
            <person name="Croft L."/>
            <person name="Tan J.B.L."/>
        </authorList>
    </citation>
    <scope>NUCLEOTIDE SEQUENCE</scope>
    <source>
        <strain evidence="1">Mgbs1</strain>
    </source>
</reference>
<protein>
    <submittedName>
        <fullName evidence="1">GIY-YIG nuclease family protein</fullName>
    </submittedName>
</protein>
<dbReference type="Pfam" id="PF14267">
    <property type="entry name" value="DUF4357"/>
    <property type="match status" value="1"/>
</dbReference>
<dbReference type="PROSITE" id="PS50164">
    <property type="entry name" value="GIY_YIG"/>
    <property type="match status" value="1"/>
</dbReference>
<dbReference type="CDD" id="cd10447">
    <property type="entry name" value="GIY-YIG_unchar_2"/>
    <property type="match status" value="1"/>
</dbReference>
<dbReference type="InterPro" id="IPR000305">
    <property type="entry name" value="GIY-YIG_endonuc"/>
</dbReference>
<proteinExistence type="predicted"/>
<accession>A0A433WAQ4</accession>
<organism evidence="1 2">
    <name type="scientific">Chitinophaga solisilvae</name>
    <dbReference type="NCBI Taxonomy" id="1233460"/>
    <lineage>
        <taxon>Bacteria</taxon>
        <taxon>Pseudomonadati</taxon>
        <taxon>Bacteroidota</taxon>
        <taxon>Chitinophagia</taxon>
        <taxon>Chitinophagales</taxon>
        <taxon>Chitinophagaceae</taxon>
        <taxon>Chitinophaga</taxon>
    </lineage>
</organism>
<dbReference type="InterPro" id="IPR025579">
    <property type="entry name" value="DUF4357"/>
</dbReference>
<comment type="caution">
    <text evidence="1">The sequence shown here is derived from an EMBL/GenBank/DDBJ whole genome shotgun (WGS) entry which is preliminary data.</text>
</comment>